<proteinExistence type="predicted"/>
<name>A0ABT9P9W0_9ACTN</name>
<gene>
    <name evidence="1" type="ORF">J2S57_005085</name>
</gene>
<reference evidence="1 2" key="1">
    <citation type="submission" date="2023-07" db="EMBL/GenBank/DDBJ databases">
        <title>Sequencing the genomes of 1000 actinobacteria strains.</title>
        <authorList>
            <person name="Klenk H.-P."/>
        </authorList>
    </citation>
    <scope>NUCLEOTIDE SEQUENCE [LARGE SCALE GENOMIC DNA]</scope>
    <source>
        <strain evidence="1 2">DSM 44388</strain>
    </source>
</reference>
<dbReference type="Proteomes" id="UP001235712">
    <property type="component" value="Unassembled WGS sequence"/>
</dbReference>
<protein>
    <submittedName>
        <fullName evidence="1">Uncharacterized protein</fullName>
    </submittedName>
</protein>
<dbReference type="EMBL" id="JAUSQZ010000001">
    <property type="protein sequence ID" value="MDP9829336.1"/>
    <property type="molecule type" value="Genomic_DNA"/>
</dbReference>
<sequence length="145" mass="15769">MSARMNEEVGRLWVAELRSGKWVQTKGKLGLANTNQRCCLGVLQECAQAAGVFGPEDVMVRVTSDGDLLGYREDPTKGRAWEEGVLSDKVQAWAALAEDNPTVFIPDEDEPDVDSRTSLADLNDEGRSFAEIADLIESQLLGGAQ</sequence>
<comment type="caution">
    <text evidence="1">The sequence shown here is derived from an EMBL/GenBank/DDBJ whole genome shotgun (WGS) entry which is preliminary data.</text>
</comment>
<keyword evidence="2" id="KW-1185">Reference proteome</keyword>
<organism evidence="1 2">
    <name type="scientific">Kineosporia succinea</name>
    <dbReference type="NCBI Taxonomy" id="84632"/>
    <lineage>
        <taxon>Bacteria</taxon>
        <taxon>Bacillati</taxon>
        <taxon>Actinomycetota</taxon>
        <taxon>Actinomycetes</taxon>
        <taxon>Kineosporiales</taxon>
        <taxon>Kineosporiaceae</taxon>
        <taxon>Kineosporia</taxon>
    </lineage>
</organism>
<evidence type="ECO:0000313" key="1">
    <source>
        <dbReference type="EMBL" id="MDP9829336.1"/>
    </source>
</evidence>
<dbReference type="RefSeq" id="WP_307247432.1">
    <property type="nucleotide sequence ID" value="NZ_JAUSQZ010000001.1"/>
</dbReference>
<evidence type="ECO:0000313" key="2">
    <source>
        <dbReference type="Proteomes" id="UP001235712"/>
    </source>
</evidence>
<accession>A0ABT9P9W0</accession>